<comment type="caution">
    <text evidence="8">The sequence shown here is derived from an EMBL/GenBank/DDBJ whole genome shotgun (WGS) entry which is preliminary data.</text>
</comment>
<dbReference type="RefSeq" id="WP_098512181.1">
    <property type="nucleotide sequence ID" value="NZ_JBIAKZ010000002.1"/>
</dbReference>
<dbReference type="SMART" id="SM00482">
    <property type="entry name" value="POLAc"/>
    <property type="match status" value="1"/>
</dbReference>
<dbReference type="Pfam" id="PF01612">
    <property type="entry name" value="DNA_pol_A_exo1"/>
    <property type="match status" value="1"/>
</dbReference>
<evidence type="ECO:0000256" key="3">
    <source>
        <dbReference type="ARBA" id="ARBA00020311"/>
    </source>
</evidence>
<dbReference type="GO" id="GO:0008408">
    <property type="term" value="F:3'-5' exonuclease activity"/>
    <property type="evidence" value="ECO:0007669"/>
    <property type="project" value="InterPro"/>
</dbReference>
<dbReference type="SUPFAM" id="SSF53098">
    <property type="entry name" value="Ribonuclease H-like"/>
    <property type="match status" value="1"/>
</dbReference>
<dbReference type="Pfam" id="PF00476">
    <property type="entry name" value="DNA_pol_A"/>
    <property type="match status" value="1"/>
</dbReference>
<dbReference type="SMART" id="SM00474">
    <property type="entry name" value="35EXOc"/>
    <property type="match status" value="1"/>
</dbReference>
<dbReference type="Gene3D" id="1.10.150.20">
    <property type="entry name" value="5' to 3' exonuclease, C-terminal subdomain"/>
    <property type="match status" value="1"/>
</dbReference>
<dbReference type="PANTHER" id="PTHR10133:SF27">
    <property type="entry name" value="DNA POLYMERASE NU"/>
    <property type="match status" value="1"/>
</dbReference>
<dbReference type="GO" id="GO:0003887">
    <property type="term" value="F:DNA-directed DNA polymerase activity"/>
    <property type="evidence" value="ECO:0007669"/>
    <property type="project" value="UniProtKB-EC"/>
</dbReference>
<dbReference type="EMBL" id="PDJK01000002">
    <property type="protein sequence ID" value="PFG48098.1"/>
    <property type="molecule type" value="Genomic_DNA"/>
</dbReference>
<name>A0A2A9FAA5_9PSEU</name>
<gene>
    <name evidence="8" type="ORF">ATK36_3172</name>
</gene>
<organism evidence="8 9">
    <name type="scientific">Amycolatopsis sulphurea</name>
    <dbReference type="NCBI Taxonomy" id="76022"/>
    <lineage>
        <taxon>Bacteria</taxon>
        <taxon>Bacillati</taxon>
        <taxon>Actinomycetota</taxon>
        <taxon>Actinomycetes</taxon>
        <taxon>Pseudonocardiales</taxon>
        <taxon>Pseudonocardiaceae</taxon>
        <taxon>Amycolatopsis</taxon>
    </lineage>
</organism>
<comment type="catalytic activity">
    <reaction evidence="5">
        <text>DNA(n) + a 2'-deoxyribonucleoside 5'-triphosphate = DNA(n+1) + diphosphate</text>
        <dbReference type="Rhea" id="RHEA:22508"/>
        <dbReference type="Rhea" id="RHEA-COMP:17339"/>
        <dbReference type="Rhea" id="RHEA-COMP:17340"/>
        <dbReference type="ChEBI" id="CHEBI:33019"/>
        <dbReference type="ChEBI" id="CHEBI:61560"/>
        <dbReference type="ChEBI" id="CHEBI:173112"/>
        <dbReference type="EC" id="2.7.7.7"/>
    </reaction>
</comment>
<evidence type="ECO:0000259" key="6">
    <source>
        <dbReference type="SMART" id="SM00474"/>
    </source>
</evidence>
<dbReference type="PRINTS" id="PR00868">
    <property type="entry name" value="DNAPOLI"/>
</dbReference>
<feature type="domain" description="3'-5' exonuclease" evidence="6">
    <location>
        <begin position="12"/>
        <end position="216"/>
    </location>
</feature>
<dbReference type="AlphaFoldDB" id="A0A2A9FAA5"/>
<evidence type="ECO:0000256" key="2">
    <source>
        <dbReference type="ARBA" id="ARBA00012417"/>
    </source>
</evidence>
<reference evidence="8 9" key="1">
    <citation type="submission" date="2017-10" db="EMBL/GenBank/DDBJ databases">
        <title>Sequencing the genomes of 1000 actinobacteria strains.</title>
        <authorList>
            <person name="Klenk H.-P."/>
        </authorList>
    </citation>
    <scope>NUCLEOTIDE SEQUENCE [LARGE SCALE GENOMIC DNA]</scope>
    <source>
        <strain evidence="8 9">DSM 46092</strain>
    </source>
</reference>
<dbReference type="InterPro" id="IPR012337">
    <property type="entry name" value="RNaseH-like_sf"/>
</dbReference>
<dbReference type="PANTHER" id="PTHR10133">
    <property type="entry name" value="DNA POLYMERASE I"/>
    <property type="match status" value="1"/>
</dbReference>
<evidence type="ECO:0000313" key="8">
    <source>
        <dbReference type="EMBL" id="PFG48098.1"/>
    </source>
</evidence>
<sequence length="619" mass="67755">MRVQHYRIAGEPVIVRSVETSEDVRAFLDWCRSNHNRPIAFDTETTGLDIYAAGFRVRLVQFGTEREAWVLPVDSAAGLVCAPQAAVREALESLPYLLAHNAKFDALAVAAHLGVDLVSLWRRITDTRILAHLLDPRGPQDPGGIGQGLKPLSARHVDPDAPDTQAGLYAEFRKLGHTKETGWAAIDLDNPLYTLYAGLDVILTARLFAVLGPLVEFAGYGRLSEFEHAVALVCARIEARGFLLDVEYTETLAARLLAEADEWSAVARRFGVSSVNAPAQISAALEGMGENLSETTESGAIKVDKEVLLPLADLDRKWQRIGAREANPLADAVLRAKRASKWATSYADAMLSRRDTRDRIHPDIASLQARTARMSISRPPLQQLPSGDWVIRRAMQAEPGCVVGTVDYQAVELRVLAALSGDVQMTAAIHAGKDLHAFTAELIYGPGFTEYHRKVCKGIGFGKVYGGGPDTLSRQTGAPLDQVKAAIRAYDRAYAGVRRYSKRLQSRAEWGVKEVVTPAGRRLPLDRKRLYAATNYMVQSTARDVLAEALLRLDERGLTEFLRLPVHDEVVFVAPADDAKEIGREIQTAMAVDDFFGVPLTTDLEIGGRTWGSLYGAAA</sequence>
<dbReference type="Gene3D" id="3.30.70.370">
    <property type="match status" value="1"/>
</dbReference>
<dbReference type="InterPro" id="IPR043502">
    <property type="entry name" value="DNA/RNA_pol_sf"/>
</dbReference>
<evidence type="ECO:0000259" key="7">
    <source>
        <dbReference type="SMART" id="SM00482"/>
    </source>
</evidence>
<dbReference type="GO" id="GO:0003677">
    <property type="term" value="F:DNA binding"/>
    <property type="evidence" value="ECO:0007669"/>
    <property type="project" value="InterPro"/>
</dbReference>
<dbReference type="InterPro" id="IPR001098">
    <property type="entry name" value="DNA-dir_DNA_pol_A_palm_dom"/>
</dbReference>
<dbReference type="Proteomes" id="UP000243542">
    <property type="component" value="Unassembled WGS sequence"/>
</dbReference>
<dbReference type="Gene3D" id="3.30.420.10">
    <property type="entry name" value="Ribonuclease H-like superfamily/Ribonuclease H"/>
    <property type="match status" value="1"/>
</dbReference>
<accession>A0A2A9FAA5</accession>
<keyword evidence="9" id="KW-1185">Reference proteome</keyword>
<dbReference type="GO" id="GO:0006302">
    <property type="term" value="P:double-strand break repair"/>
    <property type="evidence" value="ECO:0007669"/>
    <property type="project" value="TreeGrafter"/>
</dbReference>
<dbReference type="SUPFAM" id="SSF56672">
    <property type="entry name" value="DNA/RNA polymerases"/>
    <property type="match status" value="1"/>
</dbReference>
<evidence type="ECO:0000313" key="9">
    <source>
        <dbReference type="Proteomes" id="UP000243542"/>
    </source>
</evidence>
<evidence type="ECO:0000256" key="5">
    <source>
        <dbReference type="ARBA" id="ARBA00049244"/>
    </source>
</evidence>
<dbReference type="InterPro" id="IPR002562">
    <property type="entry name" value="3'-5'_exonuclease_dom"/>
</dbReference>
<feature type="domain" description="DNA-directed DNA polymerase family A palm" evidence="7">
    <location>
        <begin position="388"/>
        <end position="578"/>
    </location>
</feature>
<evidence type="ECO:0000256" key="1">
    <source>
        <dbReference type="ARBA" id="ARBA00007705"/>
    </source>
</evidence>
<dbReference type="EC" id="2.7.7.7" evidence="2"/>
<comment type="similarity">
    <text evidence="1">Belongs to the DNA polymerase type-A family.</text>
</comment>
<dbReference type="GO" id="GO:0006261">
    <property type="term" value="P:DNA-templated DNA replication"/>
    <property type="evidence" value="ECO:0007669"/>
    <property type="project" value="InterPro"/>
</dbReference>
<protein>
    <recommendedName>
        <fullName evidence="3">DNA polymerase I</fullName>
        <ecNumber evidence="2">2.7.7.7</ecNumber>
    </recommendedName>
</protein>
<evidence type="ECO:0000256" key="4">
    <source>
        <dbReference type="ARBA" id="ARBA00022705"/>
    </source>
</evidence>
<keyword evidence="4" id="KW-0235">DNA replication</keyword>
<proteinExistence type="inferred from homology"/>
<dbReference type="InterPro" id="IPR036397">
    <property type="entry name" value="RNaseH_sf"/>
</dbReference>
<dbReference type="InterPro" id="IPR002298">
    <property type="entry name" value="DNA_polymerase_A"/>
</dbReference>
<dbReference type="Gene3D" id="1.20.1060.10">
    <property type="entry name" value="Taq DNA Polymerase, Chain T, domain 4"/>
    <property type="match status" value="1"/>
</dbReference>